<dbReference type="InterPro" id="IPR036533">
    <property type="entry name" value="BAG_dom_sf"/>
</dbReference>
<accession>A0A167DMN9</accession>
<dbReference type="KEGG" id="slb:AWJ20_1358"/>
<dbReference type="SUPFAM" id="SSF63491">
    <property type="entry name" value="BAG domain"/>
    <property type="match status" value="1"/>
</dbReference>
<feature type="compositionally biased region" description="Basic residues" evidence="1">
    <location>
        <begin position="120"/>
        <end position="129"/>
    </location>
</feature>
<name>A0A167DMN9_9ASCO</name>
<proteinExistence type="predicted"/>
<dbReference type="Proteomes" id="UP000189580">
    <property type="component" value="Chromosome a"/>
</dbReference>
<reference evidence="3 4" key="1">
    <citation type="submission" date="2016-02" db="EMBL/GenBank/DDBJ databases">
        <title>Complete genome sequence and transcriptome regulation of the pentose utilising yeast Sugiyamaella lignohabitans.</title>
        <authorList>
            <person name="Bellasio M."/>
            <person name="Peymann A."/>
            <person name="Valli M."/>
            <person name="Sipitzky M."/>
            <person name="Graf A."/>
            <person name="Sauer M."/>
            <person name="Marx H."/>
            <person name="Mattanovich D."/>
        </authorList>
    </citation>
    <scope>NUCLEOTIDE SEQUENCE [LARGE SCALE GENOMIC DNA]</scope>
    <source>
        <strain evidence="3 4">CBS 10342</strain>
    </source>
</reference>
<dbReference type="GeneID" id="30033151"/>
<gene>
    <name evidence="3" type="ORF">AWJ20_1358</name>
</gene>
<feature type="compositionally biased region" description="Low complexity" evidence="1">
    <location>
        <begin position="130"/>
        <end position="143"/>
    </location>
</feature>
<evidence type="ECO:0000259" key="2">
    <source>
        <dbReference type="PROSITE" id="PS51035"/>
    </source>
</evidence>
<evidence type="ECO:0000313" key="3">
    <source>
        <dbReference type="EMBL" id="ANB13079.1"/>
    </source>
</evidence>
<dbReference type="AlphaFoldDB" id="A0A167DMN9"/>
<dbReference type="OrthoDB" id="417450at2759"/>
<sequence length="252" mass="28088">MFKKLSSFLGWSGEASEDNVEVPEDVRVQYQKSMYAVKFDKADAKGDPKGVTVGFLRAKMGEILECDDLDSILLYQISPEQRRLVDNDSHLTDYGIMTGDRLLAILSTDKDAPKSASASKNKKKRKKKTTAGSSNSPGNTTPARTPPPPPTPKTPQEKIKEVLESTDKDLGPHIEQFISSPPKTKEARADLHHRLSEMVLQKMFLLDDVDVSDSQELRQARKSAINTLHSYHSRLDEANKRYEEEDVASATA</sequence>
<feature type="compositionally biased region" description="Basic and acidic residues" evidence="1">
    <location>
        <begin position="155"/>
        <end position="172"/>
    </location>
</feature>
<dbReference type="SMART" id="SM00264">
    <property type="entry name" value="BAG"/>
    <property type="match status" value="1"/>
</dbReference>
<dbReference type="Gene3D" id="1.20.58.120">
    <property type="entry name" value="BAG domain"/>
    <property type="match status" value="1"/>
</dbReference>
<protein>
    <submittedName>
        <fullName evidence="3">BAG family molecular chaperone regulator Bag102</fullName>
    </submittedName>
</protein>
<dbReference type="EMBL" id="CP014501">
    <property type="protein sequence ID" value="ANB13079.1"/>
    <property type="molecule type" value="Genomic_DNA"/>
</dbReference>
<dbReference type="PROSITE" id="PS51035">
    <property type="entry name" value="BAG"/>
    <property type="match status" value="1"/>
</dbReference>
<organism evidence="3 4">
    <name type="scientific">Sugiyamaella lignohabitans</name>
    <dbReference type="NCBI Taxonomy" id="796027"/>
    <lineage>
        <taxon>Eukaryota</taxon>
        <taxon>Fungi</taxon>
        <taxon>Dikarya</taxon>
        <taxon>Ascomycota</taxon>
        <taxon>Saccharomycotina</taxon>
        <taxon>Dipodascomycetes</taxon>
        <taxon>Dipodascales</taxon>
        <taxon>Trichomonascaceae</taxon>
        <taxon>Sugiyamaella</taxon>
    </lineage>
</organism>
<evidence type="ECO:0000313" key="4">
    <source>
        <dbReference type="Proteomes" id="UP000189580"/>
    </source>
</evidence>
<dbReference type="GO" id="GO:0051087">
    <property type="term" value="F:protein-folding chaperone binding"/>
    <property type="evidence" value="ECO:0007669"/>
    <property type="project" value="InterPro"/>
</dbReference>
<feature type="compositionally biased region" description="Pro residues" evidence="1">
    <location>
        <begin position="144"/>
        <end position="153"/>
    </location>
</feature>
<dbReference type="InterPro" id="IPR003103">
    <property type="entry name" value="BAG_domain"/>
</dbReference>
<evidence type="ECO:0000256" key="1">
    <source>
        <dbReference type="SAM" id="MobiDB-lite"/>
    </source>
</evidence>
<dbReference type="Pfam" id="PF02179">
    <property type="entry name" value="BAG"/>
    <property type="match status" value="1"/>
</dbReference>
<feature type="domain" description="BAG" evidence="2">
    <location>
        <begin position="158"/>
        <end position="239"/>
    </location>
</feature>
<keyword evidence="4" id="KW-1185">Reference proteome</keyword>
<dbReference type="RefSeq" id="XP_018735556.1">
    <property type="nucleotide sequence ID" value="XM_018878231.1"/>
</dbReference>
<feature type="region of interest" description="Disordered" evidence="1">
    <location>
        <begin position="110"/>
        <end position="188"/>
    </location>
</feature>